<name>A0AAV9D775_ACOCL</name>
<proteinExistence type="predicted"/>
<dbReference type="AlphaFoldDB" id="A0AAV9D775"/>
<dbReference type="EMBL" id="JAUJYO010000015">
    <property type="protein sequence ID" value="KAK1296756.1"/>
    <property type="molecule type" value="Genomic_DNA"/>
</dbReference>
<dbReference type="Proteomes" id="UP001180020">
    <property type="component" value="Unassembled WGS sequence"/>
</dbReference>
<feature type="compositionally biased region" description="Basic and acidic residues" evidence="1">
    <location>
        <begin position="19"/>
        <end position="29"/>
    </location>
</feature>
<keyword evidence="3" id="KW-1185">Reference proteome</keyword>
<reference evidence="2" key="2">
    <citation type="submission" date="2023-06" db="EMBL/GenBank/DDBJ databases">
        <authorList>
            <person name="Ma L."/>
            <person name="Liu K.-W."/>
            <person name="Li Z."/>
            <person name="Hsiao Y.-Y."/>
            <person name="Qi Y."/>
            <person name="Fu T."/>
            <person name="Tang G."/>
            <person name="Zhang D."/>
            <person name="Sun W.-H."/>
            <person name="Liu D.-K."/>
            <person name="Li Y."/>
            <person name="Chen G.-Z."/>
            <person name="Liu X.-D."/>
            <person name="Liao X.-Y."/>
            <person name="Jiang Y.-T."/>
            <person name="Yu X."/>
            <person name="Hao Y."/>
            <person name="Huang J."/>
            <person name="Zhao X.-W."/>
            <person name="Ke S."/>
            <person name="Chen Y.-Y."/>
            <person name="Wu W.-L."/>
            <person name="Hsu J.-L."/>
            <person name="Lin Y.-F."/>
            <person name="Huang M.-D."/>
            <person name="Li C.-Y."/>
            <person name="Huang L."/>
            <person name="Wang Z.-W."/>
            <person name="Zhao X."/>
            <person name="Zhong W.-Y."/>
            <person name="Peng D.-H."/>
            <person name="Ahmad S."/>
            <person name="Lan S."/>
            <person name="Zhang J.-S."/>
            <person name="Tsai W.-C."/>
            <person name="Van De Peer Y."/>
            <person name="Liu Z.-J."/>
        </authorList>
    </citation>
    <scope>NUCLEOTIDE SEQUENCE</scope>
    <source>
        <strain evidence="2">CP</strain>
        <tissue evidence="2">Leaves</tissue>
    </source>
</reference>
<evidence type="ECO:0000313" key="2">
    <source>
        <dbReference type="EMBL" id="KAK1296756.1"/>
    </source>
</evidence>
<feature type="region of interest" description="Disordered" evidence="1">
    <location>
        <begin position="17"/>
        <end position="41"/>
    </location>
</feature>
<comment type="caution">
    <text evidence="2">The sequence shown here is derived from an EMBL/GenBank/DDBJ whole genome shotgun (WGS) entry which is preliminary data.</text>
</comment>
<evidence type="ECO:0000313" key="3">
    <source>
        <dbReference type="Proteomes" id="UP001180020"/>
    </source>
</evidence>
<protein>
    <submittedName>
        <fullName evidence="2">Uncharacterized protein</fullName>
    </submittedName>
</protein>
<reference evidence="2" key="1">
    <citation type="journal article" date="2023" name="Nat. Commun.">
        <title>Diploid and tetraploid genomes of Acorus and the evolution of monocots.</title>
        <authorList>
            <person name="Ma L."/>
            <person name="Liu K.W."/>
            <person name="Li Z."/>
            <person name="Hsiao Y.Y."/>
            <person name="Qi Y."/>
            <person name="Fu T."/>
            <person name="Tang G.D."/>
            <person name="Zhang D."/>
            <person name="Sun W.H."/>
            <person name="Liu D.K."/>
            <person name="Li Y."/>
            <person name="Chen G.Z."/>
            <person name="Liu X.D."/>
            <person name="Liao X.Y."/>
            <person name="Jiang Y.T."/>
            <person name="Yu X."/>
            <person name="Hao Y."/>
            <person name="Huang J."/>
            <person name="Zhao X.W."/>
            <person name="Ke S."/>
            <person name="Chen Y.Y."/>
            <person name="Wu W.L."/>
            <person name="Hsu J.L."/>
            <person name="Lin Y.F."/>
            <person name="Huang M.D."/>
            <person name="Li C.Y."/>
            <person name="Huang L."/>
            <person name="Wang Z.W."/>
            <person name="Zhao X."/>
            <person name="Zhong W.Y."/>
            <person name="Peng D.H."/>
            <person name="Ahmad S."/>
            <person name="Lan S."/>
            <person name="Zhang J.S."/>
            <person name="Tsai W.C."/>
            <person name="Van de Peer Y."/>
            <person name="Liu Z.J."/>
        </authorList>
    </citation>
    <scope>NUCLEOTIDE SEQUENCE</scope>
    <source>
        <strain evidence="2">CP</strain>
    </source>
</reference>
<organism evidence="2 3">
    <name type="scientific">Acorus calamus</name>
    <name type="common">Sweet flag</name>
    <dbReference type="NCBI Taxonomy" id="4465"/>
    <lineage>
        <taxon>Eukaryota</taxon>
        <taxon>Viridiplantae</taxon>
        <taxon>Streptophyta</taxon>
        <taxon>Embryophyta</taxon>
        <taxon>Tracheophyta</taxon>
        <taxon>Spermatophyta</taxon>
        <taxon>Magnoliopsida</taxon>
        <taxon>Liliopsida</taxon>
        <taxon>Acoraceae</taxon>
        <taxon>Acorus</taxon>
    </lineage>
</organism>
<accession>A0AAV9D775</accession>
<gene>
    <name evidence="2" type="ORF">QJS10_CPB15g00975</name>
</gene>
<sequence>MVDYKIYNQEVLGSNLGWNRDERNEERPRGGNNGTADNDCGDSIEEFVCRVYSGRYKGAQ</sequence>
<evidence type="ECO:0000256" key="1">
    <source>
        <dbReference type="SAM" id="MobiDB-lite"/>
    </source>
</evidence>